<keyword evidence="2" id="KW-0812">Transmembrane</keyword>
<evidence type="ECO:0000259" key="4">
    <source>
        <dbReference type="Pfam" id="PF23357"/>
    </source>
</evidence>
<dbReference type="InterPro" id="IPR019196">
    <property type="entry name" value="ABC_transp_unknown"/>
</dbReference>
<organism evidence="5 6">
    <name type="scientific">Acaryochloris thomasi RCC1774</name>
    <dbReference type="NCBI Taxonomy" id="1764569"/>
    <lineage>
        <taxon>Bacteria</taxon>
        <taxon>Bacillati</taxon>
        <taxon>Cyanobacteriota</taxon>
        <taxon>Cyanophyceae</taxon>
        <taxon>Acaryochloridales</taxon>
        <taxon>Acaryochloridaceae</taxon>
        <taxon>Acaryochloris</taxon>
        <taxon>Acaryochloris thomasi</taxon>
    </lineage>
</organism>
<comment type="caution">
    <text evidence="5">The sequence shown here is derived from an EMBL/GenBank/DDBJ whole genome shotgun (WGS) entry which is preliminary data.</text>
</comment>
<feature type="compositionally biased region" description="Low complexity" evidence="1">
    <location>
        <begin position="451"/>
        <end position="514"/>
    </location>
</feature>
<keyword evidence="2" id="KW-0472">Membrane</keyword>
<dbReference type="InterPro" id="IPR029062">
    <property type="entry name" value="Class_I_gatase-like"/>
</dbReference>
<dbReference type="OrthoDB" id="501439at2"/>
<dbReference type="Pfam" id="PF23357">
    <property type="entry name" value="DUF7088"/>
    <property type="match status" value="1"/>
</dbReference>
<feature type="domain" description="DUF7088" evidence="4">
    <location>
        <begin position="97"/>
        <end position="164"/>
    </location>
</feature>
<feature type="compositionally biased region" description="Low complexity" evidence="1">
    <location>
        <begin position="426"/>
        <end position="437"/>
    </location>
</feature>
<feature type="transmembrane region" description="Helical" evidence="2">
    <location>
        <begin position="67"/>
        <end position="86"/>
    </location>
</feature>
<evidence type="ECO:0000256" key="2">
    <source>
        <dbReference type="SAM" id="Phobius"/>
    </source>
</evidence>
<evidence type="ECO:0000256" key="1">
    <source>
        <dbReference type="SAM" id="MobiDB-lite"/>
    </source>
</evidence>
<keyword evidence="2" id="KW-1133">Transmembrane helix</keyword>
<feature type="transmembrane region" description="Helical" evidence="2">
    <location>
        <begin position="599"/>
        <end position="620"/>
    </location>
</feature>
<evidence type="ECO:0000313" key="6">
    <source>
        <dbReference type="Proteomes" id="UP000248857"/>
    </source>
</evidence>
<dbReference type="EMBL" id="PQWO01000003">
    <property type="protein sequence ID" value="PZD74100.1"/>
    <property type="molecule type" value="Genomic_DNA"/>
</dbReference>
<dbReference type="SUPFAM" id="SSF52317">
    <property type="entry name" value="Class I glutamine amidotransferase-like"/>
    <property type="match status" value="1"/>
</dbReference>
<accession>A0A2W1JL38</accession>
<evidence type="ECO:0000313" key="5">
    <source>
        <dbReference type="EMBL" id="PZD74100.1"/>
    </source>
</evidence>
<dbReference type="Proteomes" id="UP000248857">
    <property type="component" value="Unassembled WGS sequence"/>
</dbReference>
<feature type="domain" description="ABC-type uncharacterised transport system" evidence="3">
    <location>
        <begin position="203"/>
        <end position="403"/>
    </location>
</feature>
<feature type="region of interest" description="Disordered" evidence="1">
    <location>
        <begin position="406"/>
        <end position="530"/>
    </location>
</feature>
<keyword evidence="6" id="KW-1185">Reference proteome</keyword>
<dbReference type="Pfam" id="PF09822">
    <property type="entry name" value="ABC_transp_aux"/>
    <property type="match status" value="1"/>
</dbReference>
<reference evidence="5 6" key="1">
    <citation type="journal article" date="2018" name="Sci. Rep.">
        <title>A novel species of the marine cyanobacterium Acaryochloris with a unique pigment content and lifestyle.</title>
        <authorList>
            <person name="Partensky F."/>
            <person name="Six C."/>
            <person name="Ratin M."/>
            <person name="Garczarek L."/>
            <person name="Vaulot D."/>
            <person name="Probert I."/>
            <person name="Calteau A."/>
            <person name="Gourvil P."/>
            <person name="Marie D."/>
            <person name="Grebert T."/>
            <person name="Bouchier C."/>
            <person name="Le Panse S."/>
            <person name="Gachenot M."/>
            <person name="Rodriguez F."/>
            <person name="Garrido J.L."/>
        </authorList>
    </citation>
    <scope>NUCLEOTIDE SEQUENCE [LARGE SCALE GENOMIC DNA]</scope>
    <source>
        <strain evidence="5 6">RCC1774</strain>
    </source>
</reference>
<proteinExistence type="predicted"/>
<feature type="transmembrane region" description="Helical" evidence="2">
    <location>
        <begin position="28"/>
        <end position="46"/>
    </location>
</feature>
<gene>
    <name evidence="5" type="ORF">C1752_01472</name>
</gene>
<dbReference type="InterPro" id="IPR055396">
    <property type="entry name" value="DUF7088"/>
</dbReference>
<feature type="region of interest" description="Disordered" evidence="1">
    <location>
        <begin position="370"/>
        <end position="392"/>
    </location>
</feature>
<sequence length="623" mass="66344">MLLLWLGVLLGVAGVCAGLIASWSALPVGLVIGGCVLLGLGILLQWQYSPPPDSWWRRRSIQAGTNSVIAAAAVIVILGLINFLAVRYPAQVDLTEARLFSLAPQSKQVVRSLQQPLKVLIFDKVTDPQNRTLLEQYQRLSPQFEFEFVDPQAQPGLAQKYQVQTAGAVVLDAGARTKTLDTALTEVNLTAAIANIVSDRQTQVFVIQGHGERPIAGTQASLSEAVEALRRQGFKTELLNIVERQQIPEETDVLIIAGPKRAFLPAEIKLLNGYLQQGGKALLLLDPETEHGLEPVLKQWGITLDRRLVVDASGSGQLLGLGPAVPVVLDYGPHPITEDFAQGISFFPLAQALNVEQAPNQQVTELLRTGGSSWAESEPDSEQLQFDEQKDRQGPLVIGVAIQELEPESSATQAPQKSDKAPAPNQPTDPQSQSASPSPSPSPTTNGTGNAQSSASPPVSPSPSASPSASPSPQSSPQAQAPSPEASPQSPTAPKTPNENAEQTAASQSSASSPSPKPSPNSKPADFAVKPTPKPLARLVVIGDSDFASSGPFGQVLNGDLFLNAVTWLGSDETNPSLSIRPKEVTNRRLQITPQRQRLLTILGALLPVSALGIAVTLWWQRR</sequence>
<protein>
    <submittedName>
        <fullName evidence="5">Uncharacterized protein</fullName>
    </submittedName>
</protein>
<name>A0A2W1JL38_9CYAN</name>
<evidence type="ECO:0000259" key="3">
    <source>
        <dbReference type="Pfam" id="PF09822"/>
    </source>
</evidence>
<dbReference type="AlphaFoldDB" id="A0A2W1JL38"/>